<dbReference type="PROSITE" id="PS50294">
    <property type="entry name" value="WD_REPEATS_REGION"/>
    <property type="match status" value="7"/>
</dbReference>
<accession>A0A388L5P6</accession>
<dbReference type="CDD" id="cd00200">
    <property type="entry name" value="WD40"/>
    <property type="match status" value="1"/>
</dbReference>
<feature type="compositionally biased region" description="Low complexity" evidence="4">
    <location>
        <begin position="765"/>
        <end position="774"/>
    </location>
</feature>
<sequence length="813" mass="86700">MGIVDEASMGEEPRLERSFRGHRDCVTGVAFNRNMKQLISCSLDGCVMVWNFKPQLRAFRYGGHKAPVCSVAFSPCDELIASGSRDQTVRIWVPTVQGKSTVIRAHSGTVRTVSFSGNGRFLLSGSDDKTLKVWSMHQRGQLKFRHALIGHINWVKSADFSPDGRLAVSGGDDKTVRIWDVEGHQCLHAFDDHYGIVNGVNFHPDGTCVASASNDHSIKIWDIRCNTLVQHYGANRAAVNSVNFHPCGNFLVSSCNDASLKVWDLREGHLFYTLNGHEGAATCATFSPSGDYFASGGADEAVLVWRASFDRCMEDYVMSSARLVGQRDRGRREQRNSNIDRDIKPPNDCSHIKGSLRQVGGSHLLLSKSGKKIMMASSAPSHLQQPSLPNGGTVGEAAATRGGCEVGGGEKLLFFGDGPDWRFSRPTKQQAAKMMTSAASNNFKGSSLFPNGVCDEKVVDSTAQPLPAFQPARGLDMMGDLSSNNAATAEECFTGTLQRMVGQMDVLTQTIALIEERMTINEDKMRRVEDKLASILDHLVSTKSEQVVGTAAVGGATVLGQKDTFGGSSSSNHVNHPLHLQDLPTSPLQGGKGKQQLGGVLRMLKASYGRRESVEDGGIMRGCECKADSRVSPPAPLGATTTSAAAAAAAAAGTEGERPAPRVLGMLNASFGRRDSDEAAARTEGEHPAATVLGMLNPSLARRDSDDAAAVAAAGTEGERPAASILGMLNASYGRRDNDEDCGIRRGCESKADSRGSPPAPLGVTTTAAAAAGTEGERPVATQTNGDMGRISDRVVPGGFSQTFDWDKASKLL</sequence>
<gene>
    <name evidence="5" type="ORF">CBR_g24073</name>
</gene>
<evidence type="ECO:0000256" key="3">
    <source>
        <dbReference type="PROSITE-ProRule" id="PRU00221"/>
    </source>
</evidence>
<dbReference type="SMART" id="SM00320">
    <property type="entry name" value="WD40"/>
    <property type="match status" value="7"/>
</dbReference>
<dbReference type="STRING" id="69332.A0A388L5P6"/>
<feature type="region of interest" description="Disordered" evidence="4">
    <location>
        <begin position="736"/>
        <end position="800"/>
    </location>
</feature>
<dbReference type="Gene3D" id="2.130.10.10">
    <property type="entry name" value="YVTN repeat-like/Quinoprotein amine dehydrogenase"/>
    <property type="match status" value="2"/>
</dbReference>
<evidence type="ECO:0000313" key="5">
    <source>
        <dbReference type="EMBL" id="GBG77627.1"/>
    </source>
</evidence>
<keyword evidence="2" id="KW-0677">Repeat</keyword>
<evidence type="ECO:0000256" key="4">
    <source>
        <dbReference type="SAM" id="MobiDB-lite"/>
    </source>
</evidence>
<dbReference type="PRINTS" id="PR00320">
    <property type="entry name" value="GPROTEINBRPT"/>
</dbReference>
<name>A0A388L5P6_CHABU</name>
<proteinExistence type="predicted"/>
<comment type="caution">
    <text evidence="5">The sequence shown here is derived from an EMBL/GenBank/DDBJ whole genome shotgun (WGS) entry which is preliminary data.</text>
</comment>
<keyword evidence="1 3" id="KW-0853">WD repeat</keyword>
<dbReference type="SUPFAM" id="SSF50978">
    <property type="entry name" value="WD40 repeat-like"/>
    <property type="match status" value="1"/>
</dbReference>
<dbReference type="InterPro" id="IPR019775">
    <property type="entry name" value="WD40_repeat_CS"/>
</dbReference>
<feature type="repeat" description="WD" evidence="3">
    <location>
        <begin position="274"/>
        <end position="315"/>
    </location>
</feature>
<feature type="repeat" description="WD" evidence="3">
    <location>
        <begin position="61"/>
        <end position="92"/>
    </location>
</feature>
<feature type="compositionally biased region" description="Basic and acidic residues" evidence="4">
    <location>
        <begin position="325"/>
        <end position="345"/>
    </location>
</feature>
<dbReference type="EMBL" id="BFEA01000272">
    <property type="protein sequence ID" value="GBG77627.1"/>
    <property type="molecule type" value="Genomic_DNA"/>
</dbReference>
<feature type="repeat" description="WD" evidence="3">
    <location>
        <begin position="19"/>
        <end position="53"/>
    </location>
</feature>
<organism evidence="5 6">
    <name type="scientific">Chara braunii</name>
    <name type="common">Braun's stonewort</name>
    <dbReference type="NCBI Taxonomy" id="69332"/>
    <lineage>
        <taxon>Eukaryota</taxon>
        <taxon>Viridiplantae</taxon>
        <taxon>Streptophyta</taxon>
        <taxon>Charophyceae</taxon>
        <taxon>Charales</taxon>
        <taxon>Characeae</taxon>
        <taxon>Chara</taxon>
    </lineage>
</organism>
<keyword evidence="6" id="KW-1185">Reference proteome</keyword>
<dbReference type="Pfam" id="PF00400">
    <property type="entry name" value="WD40"/>
    <property type="match status" value="7"/>
</dbReference>
<dbReference type="PROSITE" id="PS00678">
    <property type="entry name" value="WD_REPEATS_1"/>
    <property type="match status" value="4"/>
</dbReference>
<evidence type="ECO:0000256" key="2">
    <source>
        <dbReference type="ARBA" id="ARBA00022737"/>
    </source>
</evidence>
<reference evidence="5 6" key="1">
    <citation type="journal article" date="2018" name="Cell">
        <title>The Chara Genome: Secondary Complexity and Implications for Plant Terrestrialization.</title>
        <authorList>
            <person name="Nishiyama T."/>
            <person name="Sakayama H."/>
            <person name="Vries J.D."/>
            <person name="Buschmann H."/>
            <person name="Saint-Marcoux D."/>
            <person name="Ullrich K.K."/>
            <person name="Haas F.B."/>
            <person name="Vanderstraeten L."/>
            <person name="Becker D."/>
            <person name="Lang D."/>
            <person name="Vosolsobe S."/>
            <person name="Rombauts S."/>
            <person name="Wilhelmsson P.K.I."/>
            <person name="Janitza P."/>
            <person name="Kern R."/>
            <person name="Heyl A."/>
            <person name="Rumpler F."/>
            <person name="Villalobos L.I.A.C."/>
            <person name="Clay J.M."/>
            <person name="Skokan R."/>
            <person name="Toyoda A."/>
            <person name="Suzuki Y."/>
            <person name="Kagoshima H."/>
            <person name="Schijlen E."/>
            <person name="Tajeshwar N."/>
            <person name="Catarino B."/>
            <person name="Hetherington A.J."/>
            <person name="Saltykova A."/>
            <person name="Bonnot C."/>
            <person name="Breuninger H."/>
            <person name="Symeonidi A."/>
            <person name="Radhakrishnan G.V."/>
            <person name="Van Nieuwerburgh F."/>
            <person name="Deforce D."/>
            <person name="Chang C."/>
            <person name="Karol K.G."/>
            <person name="Hedrich R."/>
            <person name="Ulvskov P."/>
            <person name="Glockner G."/>
            <person name="Delwiche C.F."/>
            <person name="Petrasek J."/>
            <person name="Van de Peer Y."/>
            <person name="Friml J."/>
            <person name="Beilby M."/>
            <person name="Dolan L."/>
            <person name="Kohara Y."/>
            <person name="Sugano S."/>
            <person name="Fujiyama A."/>
            <person name="Delaux P.-M."/>
            <person name="Quint M."/>
            <person name="TheiBen G."/>
            <person name="Hagemann M."/>
            <person name="Harholt J."/>
            <person name="Dunand C."/>
            <person name="Zachgo S."/>
            <person name="Langdale J."/>
            <person name="Maumus F."/>
            <person name="Straeten D.V.D."/>
            <person name="Gould S.B."/>
            <person name="Rensing S.A."/>
        </authorList>
    </citation>
    <scope>NUCLEOTIDE SEQUENCE [LARGE SCALE GENOMIC DNA]</scope>
    <source>
        <strain evidence="5 6">S276</strain>
    </source>
</reference>
<feature type="region of interest" description="Disordered" evidence="4">
    <location>
        <begin position="325"/>
        <end position="346"/>
    </location>
</feature>
<dbReference type="PANTHER" id="PTHR44019">
    <property type="entry name" value="WD REPEAT-CONTAINING PROTEIN 55"/>
    <property type="match status" value="1"/>
</dbReference>
<dbReference type="PANTHER" id="PTHR44019:SF8">
    <property type="entry name" value="POC1 CENTRIOLAR PROTEIN HOMOLOG"/>
    <property type="match status" value="1"/>
</dbReference>
<dbReference type="Gramene" id="GBG77627">
    <property type="protein sequence ID" value="GBG77627"/>
    <property type="gene ID" value="CBR_g24073"/>
</dbReference>
<feature type="repeat" description="WD" evidence="3">
    <location>
        <begin position="148"/>
        <end position="189"/>
    </location>
</feature>
<dbReference type="InterPro" id="IPR036322">
    <property type="entry name" value="WD40_repeat_dom_sf"/>
</dbReference>
<evidence type="ECO:0000256" key="1">
    <source>
        <dbReference type="ARBA" id="ARBA00022574"/>
    </source>
</evidence>
<feature type="repeat" description="WD" evidence="3">
    <location>
        <begin position="103"/>
        <end position="144"/>
    </location>
</feature>
<dbReference type="InterPro" id="IPR015943">
    <property type="entry name" value="WD40/YVTN_repeat-like_dom_sf"/>
</dbReference>
<feature type="repeat" description="WD" evidence="3">
    <location>
        <begin position="232"/>
        <end position="273"/>
    </location>
</feature>
<dbReference type="InterPro" id="IPR001680">
    <property type="entry name" value="WD40_rpt"/>
</dbReference>
<feature type="region of interest" description="Disordered" evidence="4">
    <location>
        <begin position="568"/>
        <end position="595"/>
    </location>
</feature>
<dbReference type="Proteomes" id="UP000265515">
    <property type="component" value="Unassembled WGS sequence"/>
</dbReference>
<feature type="repeat" description="WD" evidence="3">
    <location>
        <begin position="190"/>
        <end position="231"/>
    </location>
</feature>
<dbReference type="PROSITE" id="PS50082">
    <property type="entry name" value="WD_REPEATS_2"/>
    <property type="match status" value="7"/>
</dbReference>
<dbReference type="OrthoDB" id="538223at2759"/>
<feature type="compositionally biased region" description="Basic and acidic residues" evidence="4">
    <location>
        <begin position="736"/>
        <end position="754"/>
    </location>
</feature>
<protein>
    <submittedName>
        <fullName evidence="5">Uncharacterized protein</fullName>
    </submittedName>
</protein>
<dbReference type="InterPro" id="IPR050505">
    <property type="entry name" value="WDR55/POC1"/>
</dbReference>
<dbReference type="AlphaFoldDB" id="A0A388L5P6"/>
<evidence type="ECO:0000313" key="6">
    <source>
        <dbReference type="Proteomes" id="UP000265515"/>
    </source>
</evidence>
<dbReference type="InterPro" id="IPR020472">
    <property type="entry name" value="WD40_PAC1"/>
</dbReference>